<accession>A0A1J5SIE8</accession>
<dbReference type="SUPFAM" id="SSF53697">
    <property type="entry name" value="SIS domain"/>
    <property type="match status" value="1"/>
</dbReference>
<dbReference type="GO" id="GO:0097367">
    <property type="term" value="F:carbohydrate derivative binding"/>
    <property type="evidence" value="ECO:0007669"/>
    <property type="project" value="InterPro"/>
</dbReference>
<dbReference type="AlphaFoldDB" id="A0A1J5SIE8"/>
<comment type="caution">
    <text evidence="1">The sequence shown here is derived from an EMBL/GenBank/DDBJ whole genome shotgun (WGS) entry which is preliminary data.</text>
</comment>
<evidence type="ECO:0000313" key="1">
    <source>
        <dbReference type="EMBL" id="OIR01476.1"/>
    </source>
</evidence>
<proteinExistence type="predicted"/>
<name>A0A1J5SIE8_9ZZZZ</name>
<dbReference type="GO" id="GO:1901135">
    <property type="term" value="P:carbohydrate derivative metabolic process"/>
    <property type="evidence" value="ECO:0007669"/>
    <property type="project" value="InterPro"/>
</dbReference>
<reference evidence="1" key="1">
    <citation type="submission" date="2016-10" db="EMBL/GenBank/DDBJ databases">
        <title>Sequence of Gallionella enrichment culture.</title>
        <authorList>
            <person name="Poehlein A."/>
            <person name="Muehling M."/>
            <person name="Daniel R."/>
        </authorList>
    </citation>
    <scope>NUCLEOTIDE SEQUENCE</scope>
</reference>
<evidence type="ECO:0008006" key="2">
    <source>
        <dbReference type="Google" id="ProtNLM"/>
    </source>
</evidence>
<sequence>MNSDPLGHTALERRLAQIPGELAGMLVRGLPELKPATLASRRFIVTGTGSSEAHARYFCTLVNLFTDRSATAIPLSAFLNPANQHLRDKTLVVFSQGLSPNAQIALRRHRDFQHTVVFTSATPASARAAGKGDRADLISDLAEAGADIIHFPLSEEYTTLIRFVGPACGYLACLQFAAALPGCAIDRPRPGQVLPLFELEPPEDLLEAVLTHPGRFARGFNLVSAAPISDFAQNLACKFMEGLFWSCPTLSDFLQFAHGPFQQATADRHPVVLLQGDLRAEADLVRRSRDMLRGVGLDAYVVQVPASMLFSIFGFEHVFNRIVYRAMAHFGVDQVNWPGKGRDDFLYGFCRDESGAF</sequence>
<protein>
    <recommendedName>
        <fullName evidence="2">SIS domain-containing protein</fullName>
    </recommendedName>
</protein>
<gene>
    <name evidence="1" type="ORF">GALL_163770</name>
</gene>
<dbReference type="InterPro" id="IPR046348">
    <property type="entry name" value="SIS_dom_sf"/>
</dbReference>
<organism evidence="1">
    <name type="scientific">mine drainage metagenome</name>
    <dbReference type="NCBI Taxonomy" id="410659"/>
    <lineage>
        <taxon>unclassified sequences</taxon>
        <taxon>metagenomes</taxon>
        <taxon>ecological metagenomes</taxon>
    </lineage>
</organism>
<dbReference type="EMBL" id="MLJW01000083">
    <property type="protein sequence ID" value="OIR01476.1"/>
    <property type="molecule type" value="Genomic_DNA"/>
</dbReference>